<feature type="coiled-coil region" evidence="1">
    <location>
        <begin position="465"/>
        <end position="610"/>
    </location>
</feature>
<dbReference type="GeneID" id="28980194"/>
<feature type="coiled-coil region" evidence="1">
    <location>
        <begin position="1360"/>
        <end position="1411"/>
    </location>
</feature>
<feature type="coiled-coil region" evidence="1">
    <location>
        <begin position="11"/>
        <end position="214"/>
    </location>
</feature>
<dbReference type="PANTHER" id="PTHR47357:SF1">
    <property type="entry name" value="SPINDLE POLE BODY COMPONENT 110"/>
    <property type="match status" value="1"/>
</dbReference>
<proteinExistence type="predicted"/>
<feature type="coiled-coil region" evidence="1">
    <location>
        <begin position="1149"/>
        <end position="1237"/>
    </location>
</feature>
<evidence type="ECO:0000256" key="1">
    <source>
        <dbReference type="SAM" id="Coils"/>
    </source>
</evidence>
<dbReference type="Proteomes" id="UP000053611">
    <property type="component" value="Unassembled WGS sequence"/>
</dbReference>
<feature type="coiled-coil region" evidence="1">
    <location>
        <begin position="817"/>
        <end position="851"/>
    </location>
</feature>
<name>A0A0J0XCI9_9TREE</name>
<feature type="coiled-coil region" evidence="1">
    <location>
        <begin position="663"/>
        <end position="760"/>
    </location>
</feature>
<gene>
    <name evidence="3" type="ORF">CC85DRAFT_15140</name>
</gene>
<protein>
    <submittedName>
        <fullName evidence="3">Uncharacterized protein</fullName>
    </submittedName>
</protein>
<evidence type="ECO:0000313" key="4">
    <source>
        <dbReference type="Proteomes" id="UP000053611"/>
    </source>
</evidence>
<dbReference type="SUPFAM" id="SSF57997">
    <property type="entry name" value="Tropomyosin"/>
    <property type="match status" value="3"/>
</dbReference>
<dbReference type="GO" id="GO:0005856">
    <property type="term" value="C:cytoskeleton"/>
    <property type="evidence" value="ECO:0007669"/>
    <property type="project" value="TreeGrafter"/>
</dbReference>
<feature type="coiled-coil region" evidence="1">
    <location>
        <begin position="1283"/>
        <end position="1317"/>
    </location>
</feature>
<dbReference type="STRING" id="879819.A0A0J0XCI9"/>
<accession>A0A0J0XCI9</accession>
<evidence type="ECO:0000256" key="2">
    <source>
        <dbReference type="SAM" id="MobiDB-lite"/>
    </source>
</evidence>
<feature type="region of interest" description="Disordered" evidence="2">
    <location>
        <begin position="233"/>
        <end position="254"/>
    </location>
</feature>
<dbReference type="Gene3D" id="1.10.287.1490">
    <property type="match status" value="4"/>
</dbReference>
<feature type="coiled-coil region" evidence="1">
    <location>
        <begin position="995"/>
        <end position="1109"/>
    </location>
</feature>
<dbReference type="RefSeq" id="XP_018275263.1">
    <property type="nucleotide sequence ID" value="XM_018419591.1"/>
</dbReference>
<reference evidence="3 4" key="1">
    <citation type="submission" date="2015-03" db="EMBL/GenBank/DDBJ databases">
        <title>Genomics and transcriptomics of the oil-accumulating basidiomycete yeast T. oleaginosus allow insights into substrate utilization and the diverse evolutionary trajectories of mating systems in fungi.</title>
        <authorList>
            <consortium name="DOE Joint Genome Institute"/>
            <person name="Kourist R."/>
            <person name="Kracht O."/>
            <person name="Bracharz F."/>
            <person name="Lipzen A."/>
            <person name="Nolan M."/>
            <person name="Ohm R."/>
            <person name="Grigoriev I."/>
            <person name="Sun S."/>
            <person name="Heitman J."/>
            <person name="Bruck T."/>
            <person name="Nowrousian M."/>
        </authorList>
    </citation>
    <scope>NUCLEOTIDE SEQUENCE [LARGE SCALE GENOMIC DNA]</scope>
    <source>
        <strain evidence="3 4">IBC0246</strain>
    </source>
</reference>
<keyword evidence="1" id="KW-0175">Coiled coil</keyword>
<dbReference type="PANTHER" id="PTHR47357">
    <property type="entry name" value="COP1-INTERACTIVE PROTEIN 1"/>
    <property type="match status" value="1"/>
</dbReference>
<sequence length="1463" mass="160412">MFGEDGKDKLIKTLKAQIADRDARYSKLQKEKTSHDEALTEAKAAVESLRSRADGEEKRADNAESALRALRDDLAQTKLSVSNLETQLRAESARAADFERESRRLEYDLASLSHSGSGPSTAENKLSSRIKALEQELQRKEAEITRLARTFTPKTRRRRSSAGDLDLALQNQRDDATQAVANAQREISGLKARLTATERERDQALNARMAAEKRAARDTESLQDRVDELQFYLDQKGGSQPPQASDKARSERDAAIARAEELEARLKEKEGEVDDALKKLEERARELTALRDINARAERQLVDLQQKTSEMEAQMSRSYGAHAEREAQMERERDMAHSEAEALKRQVNDATGELTEARAKVVAEVEAHTALREQVEELQRQAAITVEAEQAAAEARGRAAQSEEAAATAAVKLAEAEQALATAEDTASAAESAREALVAKLDAALADVTSRDARVVELESQIAVSSSLKAELKSARNERERWRETAETYQGEIMEMEAALRDEIGDLERKLSMTTDDLARATSDRDAAQLAVKRLEAEILAGSSSDSQNEIRRLRQERDRLSAELQDKVLLLDSRDMPDKAQVEKMTLTIRRLRDERDEYKGQVAFVEAERKFADRATAGLNEKLQEALGQVQEKDTRVSQLEGMVTDLESSHITSETLKAELEEQLAKVVGLETTIRDLERQLTEAESARALLAEEVAAVATLDGANRDLQSMVASLESKISSLEAEASSTAQLAAESLGAVESERDAARAQLVELETEMCELRSKLDVVTANLGAEHESRKSAQNGATVQIMAADDEGRLLTEAQERVARRDRFIKVLEADKQKLDFKLKSLQDDFAELSEVNTVLEAKLAAAVSQDAFDQISGEHDALKAEHAAVIRSLTDARDQAARLQVTLESTYVDLDDLRAVHERTVAEHKALEAEHAQDGTHTANLQQKWEGMAEQYQHQSQQIVSLVVAVAVHRQALAATTANSTSLAAQLSASVERVATLEVKHAAHQQEENAVLRSELESARSQLRVTEEELGHLQGTSAELDAATKMLASLEARVTELEAALVTANSAYSDATSRASALEADLSVAEETRIELLARAKALQGRVNEMQDDLDAARTVHDGATGRVMMLETELGEIREALTTSNLTASDLRIKLGTAAVEFEEKLATAAAEAAEAETQREQILEDLKSQIVNARERAALETASANNRLKTAEERVTVLSETVDSLRAELEKMRAEHDAAVARAKETSTGAASLAADVARLQGEVEAGDELARSAAERIEGLVSELSMARADYSSLSNDLEAATADLEAAQSELDVLRSREAALVAQLDITRSELDDTLESLKTMQNRATAAETDARKAASHLNFMERGQVDMSARLAALRDELSEAQAAAAMAESQACQFANLEQANKALREALADIEEDLKYKTAALDAKNLDLEEADDQRNRDSSEHDGEYVAPTHSRDSAHCDLLVRPF</sequence>
<organism evidence="3 4">
    <name type="scientific">Cutaneotrichosporon oleaginosum</name>
    <dbReference type="NCBI Taxonomy" id="879819"/>
    <lineage>
        <taxon>Eukaryota</taxon>
        <taxon>Fungi</taxon>
        <taxon>Dikarya</taxon>
        <taxon>Basidiomycota</taxon>
        <taxon>Agaricomycotina</taxon>
        <taxon>Tremellomycetes</taxon>
        <taxon>Trichosporonales</taxon>
        <taxon>Trichosporonaceae</taxon>
        <taxon>Cutaneotrichosporon</taxon>
    </lineage>
</organism>
<feature type="compositionally biased region" description="Basic and acidic residues" evidence="2">
    <location>
        <begin position="1431"/>
        <end position="1451"/>
    </location>
</feature>
<keyword evidence="4" id="KW-1185">Reference proteome</keyword>
<dbReference type="EMBL" id="KQ087284">
    <property type="protein sequence ID" value="KLT38772.1"/>
    <property type="molecule type" value="Genomic_DNA"/>
</dbReference>
<dbReference type="GO" id="GO:0005200">
    <property type="term" value="F:structural constituent of cytoskeleton"/>
    <property type="evidence" value="ECO:0007669"/>
    <property type="project" value="TreeGrafter"/>
</dbReference>
<feature type="region of interest" description="Disordered" evidence="2">
    <location>
        <begin position="1425"/>
        <end position="1451"/>
    </location>
</feature>
<evidence type="ECO:0000313" key="3">
    <source>
        <dbReference type="EMBL" id="KLT38772.1"/>
    </source>
</evidence>